<dbReference type="EMBL" id="QRAJ01000007">
    <property type="protein sequence ID" value="ROT86584.1"/>
    <property type="molecule type" value="Genomic_DNA"/>
</dbReference>
<evidence type="ECO:0000313" key="2">
    <source>
        <dbReference type="EMBL" id="ROT86584.1"/>
    </source>
</evidence>
<comment type="caution">
    <text evidence="2">The sequence shown here is derived from an EMBL/GenBank/DDBJ whole genome shotgun (WGS) entry which is preliminary data.</text>
</comment>
<protein>
    <submittedName>
        <fullName evidence="2">FRG domain-containing protein</fullName>
    </submittedName>
</protein>
<feature type="domain" description="FRG" evidence="1">
    <location>
        <begin position="197"/>
        <end position="311"/>
    </location>
</feature>
<sequence length="493" mass="54578">MVPDSRISPQLSTFSGVDGVSKISDAMKQQMAQMKLVGQVSSVYAPVAKAIQQNAAGMQQTLQRISLNAYPGLGLGSSAVEFVNALNNLNPMVGVELQNQISRIASVENSYFKNQLGDISSAASKVGFNNFSTAAFEAALNSIGGVQRAAYSRPTETPEYYSEAMNSPADYFDPYAQEISDVDSLHRAISKLAKVSDGSPLVWRGQGDASWGLHSKLFRHLMDQNGVQNPTEHPHNKQPYPTETQMVQAEDTMLRLARDSWRLGNMPALEIFARIQHFGGPTRLLDATRNPYIAAWFAVQECDDKTDGRLFALATTPAGGDPPHNLSLETQKADPFWFQFSDIQRRPLIEWGTGSRRIIWVPPVYESRIAAQDAVFILDGTPITTSKVLRHFEIPRAINNGRRQYWKRPDILAAASIYVKMSHPNIKPRSNQLGLAPTYNFRIKASAKESIRDYLTKSLGYTVAAIYPDLPGLARHVNQLTFSSLKDIEAENS</sequence>
<dbReference type="SMART" id="SM00901">
    <property type="entry name" value="FRG"/>
    <property type="match status" value="1"/>
</dbReference>
<evidence type="ECO:0000259" key="1">
    <source>
        <dbReference type="SMART" id="SM00901"/>
    </source>
</evidence>
<name>A0A423UD08_9BIFI</name>
<gene>
    <name evidence="2" type="ORF">BMONG18_1295</name>
</gene>
<reference evidence="2 3" key="1">
    <citation type="submission" date="2018-07" db="EMBL/GenBank/DDBJ databases">
        <title>The role of parmesan cheese in vectoring bovine microbiota.</title>
        <authorList>
            <person name="Lugli G.A."/>
            <person name="Milani C."/>
        </authorList>
    </citation>
    <scope>NUCLEOTIDE SEQUENCE [LARGE SCALE GENOMIC DNA]</scope>
    <source>
        <strain evidence="2 3">BMONG18</strain>
    </source>
</reference>
<evidence type="ECO:0000313" key="3">
    <source>
        <dbReference type="Proteomes" id="UP000285266"/>
    </source>
</evidence>
<dbReference type="InterPro" id="IPR014966">
    <property type="entry name" value="FRG-dom"/>
</dbReference>
<proteinExistence type="predicted"/>
<organism evidence="2 3">
    <name type="scientific">Bifidobacterium mongoliense</name>
    <dbReference type="NCBI Taxonomy" id="518643"/>
    <lineage>
        <taxon>Bacteria</taxon>
        <taxon>Bacillati</taxon>
        <taxon>Actinomycetota</taxon>
        <taxon>Actinomycetes</taxon>
        <taxon>Bifidobacteriales</taxon>
        <taxon>Bifidobacteriaceae</taxon>
        <taxon>Bifidobacterium</taxon>
    </lineage>
</organism>
<dbReference type="AlphaFoldDB" id="A0A423UD08"/>
<accession>A0A423UD08</accession>
<dbReference type="Pfam" id="PF08867">
    <property type="entry name" value="FRG"/>
    <property type="match status" value="1"/>
</dbReference>
<dbReference type="Proteomes" id="UP000285266">
    <property type="component" value="Unassembled WGS sequence"/>
</dbReference>